<dbReference type="Proteomes" id="UP000886595">
    <property type="component" value="Unassembled WGS sequence"/>
</dbReference>
<evidence type="ECO:0000256" key="1">
    <source>
        <dbReference type="SAM" id="MobiDB-lite"/>
    </source>
</evidence>
<evidence type="ECO:0000313" key="2">
    <source>
        <dbReference type="EMBL" id="KAG2311083.1"/>
    </source>
</evidence>
<gene>
    <name evidence="2" type="ORF">Bca52824_022640</name>
</gene>
<reference evidence="2 3" key="1">
    <citation type="submission" date="2020-02" db="EMBL/GenBank/DDBJ databases">
        <authorList>
            <person name="Ma Q."/>
            <person name="Huang Y."/>
            <person name="Song X."/>
            <person name="Pei D."/>
        </authorList>
    </citation>
    <scope>NUCLEOTIDE SEQUENCE [LARGE SCALE GENOMIC DNA]</scope>
    <source>
        <strain evidence="2">Sxm20200214</strain>
        <tissue evidence="2">Leaf</tissue>
    </source>
</reference>
<proteinExistence type="predicted"/>
<organism evidence="2 3">
    <name type="scientific">Brassica carinata</name>
    <name type="common">Ethiopian mustard</name>
    <name type="synonym">Abyssinian cabbage</name>
    <dbReference type="NCBI Taxonomy" id="52824"/>
    <lineage>
        <taxon>Eukaryota</taxon>
        <taxon>Viridiplantae</taxon>
        <taxon>Streptophyta</taxon>
        <taxon>Embryophyta</taxon>
        <taxon>Tracheophyta</taxon>
        <taxon>Spermatophyta</taxon>
        <taxon>Magnoliopsida</taxon>
        <taxon>eudicotyledons</taxon>
        <taxon>Gunneridae</taxon>
        <taxon>Pentapetalae</taxon>
        <taxon>rosids</taxon>
        <taxon>malvids</taxon>
        <taxon>Brassicales</taxon>
        <taxon>Brassicaceae</taxon>
        <taxon>Brassiceae</taxon>
        <taxon>Brassica</taxon>
    </lineage>
</organism>
<dbReference type="AlphaFoldDB" id="A0A8X7VH43"/>
<dbReference type="EMBL" id="JAAMPC010000005">
    <property type="protein sequence ID" value="KAG2311083.1"/>
    <property type="molecule type" value="Genomic_DNA"/>
</dbReference>
<name>A0A8X7VH43_BRACI</name>
<comment type="caution">
    <text evidence="2">The sequence shown here is derived from an EMBL/GenBank/DDBJ whole genome shotgun (WGS) entry which is preliminary data.</text>
</comment>
<keyword evidence="3" id="KW-1185">Reference proteome</keyword>
<accession>A0A8X7VH43</accession>
<protein>
    <submittedName>
        <fullName evidence="2">Uncharacterized protein</fullName>
    </submittedName>
</protein>
<evidence type="ECO:0000313" key="3">
    <source>
        <dbReference type="Proteomes" id="UP000886595"/>
    </source>
</evidence>
<feature type="region of interest" description="Disordered" evidence="1">
    <location>
        <begin position="85"/>
        <end position="121"/>
    </location>
</feature>
<sequence length="143" mass="16002">MGNYGRSSSLLSAIPSVTPTRRFWRSPLRRRLRKSDRFSLVQRRVLLLTLRLFVSSTVEASLSAQTISVQRMDNEETMNLNEEDYMSGDKLNSDGDDDEAAAAAEDSLMSTAENHVKRGALGRRDQSDFNLNLTVSEMVGVKS</sequence>